<protein>
    <submittedName>
        <fullName evidence="1">Uncharacterized protein</fullName>
    </submittedName>
</protein>
<comment type="caution">
    <text evidence="1">The sequence shown here is derived from an EMBL/GenBank/DDBJ whole genome shotgun (WGS) entry which is preliminary data.</text>
</comment>
<name>A0ACC1RWF2_9HYPO</name>
<gene>
    <name evidence="1" type="ORF">NM208_g10849</name>
</gene>
<accession>A0ACC1RWF2</accession>
<evidence type="ECO:0000313" key="2">
    <source>
        <dbReference type="Proteomes" id="UP001148629"/>
    </source>
</evidence>
<proteinExistence type="predicted"/>
<dbReference type="EMBL" id="JANRMS010001606">
    <property type="protein sequence ID" value="KAJ3527146.1"/>
    <property type="molecule type" value="Genomic_DNA"/>
</dbReference>
<evidence type="ECO:0000313" key="1">
    <source>
        <dbReference type="EMBL" id="KAJ3527146.1"/>
    </source>
</evidence>
<sequence length="1061" mass="121111">MADPIAEVTEGTVKLVLDDATGEMVTRNELKKRTQKRAKKAAAQAQREEKAKQQEKNPKAAAPKPKAQEPTQLDPDAMFKQGFLADVYKERPVTPVILRYDDTNPDEEEEVYFEWILKIIKWLGFTPSAITYSSDNFQKLFDLAKELIKKEKAYVCHCNEAEIKLQRGGKEGKEGPRYRCKHAEQDVETNLQKFQDMHDGKYEPQTAFLRMKQDITSGNPQMWDLAAYRIPKKQKLHHRAPEWKIFPTYDFTHCLCDSFEGITHSLCTTEFILSRESYEWLNKSLEVYEPMQREFGRLNVSGTIMSKRALKKLVEGGIVRGWDDPRLYTLIAIRRRGIPPGALLAFVNELGVTTAKTLIQITRFEQTVRRYLENTVPRLMLVLDPVPVTIEDVEETQELEVPFSPKDPKFGNHKVRLTKTVYIDRSDFREEDIKGYFRLAPGKTVGLLNVPHPIKATSFEKDESTGKVTSIKAVFDKESKPKTYIQWVPEGSIKLEARVHSPLFKSDDPTSVEGGFLNDINPDSEVVYPEALIEEGFNEVRQRAPWPVTAGETSEDSGPETVRFQAMRVAYFAMDSDSTDDKIVINRIYIILSHTWEDEEVTFQEFHDLSTASTRKGFAKIKGTCRLARSQGYSYAWVDTCCIDKTSSAELSEAINSMFRWYKDAQCCYAYLSDFDRHQVDDTLGECRWFSRGWTLQELIAPTTLTFYNRHWEALGSKGELSQCLTNITGISKDVLLGKCALSSVPVASRMSWAAGRKTSRPEDIAYCLFGIFDVNMPMLYGAGQKAFLRLQEKICQRVADLTLFAWKTRREGNRGIFARHPDEFAHVLNLPLAGFASYTGEMRLTNRGVRFDDIELSIVSGEGLFMSLDFFFWDSEWRRICEGGIFLRNTPEGYVRTKTDILYPLTLLRTKLPPDQINVVAHVASTGNAVTPRLSLGILTEGIVMLRADLTSDDGCPIALLFWVTDHVVFDFVDNRWAAWPNIVRHAGKPNLDPSFKSTIMTHLNRGKNHDSSVDQGTFPSRHYVGENWFDIWGRVREVKGKGWTIRLSQTRDSQGHNIN</sequence>
<organism evidence="1 2">
    <name type="scientific">Fusarium decemcellulare</name>
    <dbReference type="NCBI Taxonomy" id="57161"/>
    <lineage>
        <taxon>Eukaryota</taxon>
        <taxon>Fungi</taxon>
        <taxon>Dikarya</taxon>
        <taxon>Ascomycota</taxon>
        <taxon>Pezizomycotina</taxon>
        <taxon>Sordariomycetes</taxon>
        <taxon>Hypocreomycetidae</taxon>
        <taxon>Hypocreales</taxon>
        <taxon>Nectriaceae</taxon>
        <taxon>Fusarium</taxon>
        <taxon>Fusarium decemcellulare species complex</taxon>
    </lineage>
</organism>
<keyword evidence="2" id="KW-1185">Reference proteome</keyword>
<reference evidence="1" key="1">
    <citation type="submission" date="2022-08" db="EMBL/GenBank/DDBJ databases">
        <title>Genome Sequence of Fusarium decemcellulare.</title>
        <authorList>
            <person name="Buettner E."/>
        </authorList>
    </citation>
    <scope>NUCLEOTIDE SEQUENCE</scope>
    <source>
        <strain evidence="1">Babe19</strain>
    </source>
</reference>
<dbReference type="Proteomes" id="UP001148629">
    <property type="component" value="Unassembled WGS sequence"/>
</dbReference>